<comment type="caution">
    <text evidence="6">The sequence shown here is derived from an EMBL/GenBank/DDBJ whole genome shotgun (WGS) entry which is preliminary data.</text>
</comment>
<dbReference type="SUPFAM" id="SSF53448">
    <property type="entry name" value="Nucleotide-diphospho-sugar transferases"/>
    <property type="match status" value="1"/>
</dbReference>
<dbReference type="Gene3D" id="3.90.550.10">
    <property type="entry name" value="Spore Coat Polysaccharide Biosynthesis Protein SpsA, Chain A"/>
    <property type="match status" value="1"/>
</dbReference>
<sequence>MKTDVSFIISIDSSFEMLNNFFEHLLQDEFALNSEIIVILDAITNCNIITYIKNLSKQTPNIKVYISDKKLGYGKANNYAVKQAQNNILYFINTDVFAEKECFSKMLDALMLENVACVQPLLIWPQNNRIQCAGSTFGPFYKKHLFAGRLLNTIDLSNYPQERQALTSALYAMRKADFYNYGMFDEFYYNKLESFELSLKLSLGGKRCLCVHDAIAFHSQGTGRNQYFFDFYQQEAYFWVKMGKDFKPDIYKHYKRQITSKMLNNTYYVVSICQIRTVKNIIEQLGITYLDIYEINGISPNKINLYELLPYSLHQLDIPLLFFVENILDLGKNKHWFETRNHNSSDLVIDTYGNLVNVLKI</sequence>
<evidence type="ECO:0000256" key="3">
    <source>
        <dbReference type="ARBA" id="ARBA00022676"/>
    </source>
</evidence>
<comment type="pathway">
    <text evidence="1">Cell wall biogenesis; cell wall polysaccharide biosynthesis.</text>
</comment>
<evidence type="ECO:0000259" key="5">
    <source>
        <dbReference type="Pfam" id="PF00535"/>
    </source>
</evidence>
<accession>A0AAI9K3H4</accession>
<evidence type="ECO:0000313" key="6">
    <source>
        <dbReference type="EMBL" id="GFO93970.1"/>
    </source>
</evidence>
<name>A0AAI9K3H4_9FIRM</name>
<organism evidence="6 7">
    <name type="scientific">Coprococcus eutactus</name>
    <dbReference type="NCBI Taxonomy" id="33043"/>
    <lineage>
        <taxon>Bacteria</taxon>
        <taxon>Bacillati</taxon>
        <taxon>Bacillota</taxon>
        <taxon>Clostridia</taxon>
        <taxon>Lachnospirales</taxon>
        <taxon>Lachnospiraceae</taxon>
        <taxon>Coprococcus</taxon>
    </lineage>
</organism>
<dbReference type="PANTHER" id="PTHR43179:SF12">
    <property type="entry name" value="GALACTOFURANOSYLTRANSFERASE GLFT2"/>
    <property type="match status" value="1"/>
</dbReference>
<dbReference type="GO" id="GO:0016757">
    <property type="term" value="F:glycosyltransferase activity"/>
    <property type="evidence" value="ECO:0007669"/>
    <property type="project" value="UniProtKB-KW"/>
</dbReference>
<evidence type="ECO:0000256" key="4">
    <source>
        <dbReference type="ARBA" id="ARBA00022679"/>
    </source>
</evidence>
<dbReference type="EMBL" id="BLYL01000004">
    <property type="protein sequence ID" value="GFO93970.1"/>
    <property type="molecule type" value="Genomic_DNA"/>
</dbReference>
<protein>
    <recommendedName>
        <fullName evidence="5">Glycosyltransferase 2-like domain-containing protein</fullName>
    </recommendedName>
</protein>
<keyword evidence="3" id="KW-0328">Glycosyltransferase</keyword>
<dbReference type="InterPro" id="IPR029044">
    <property type="entry name" value="Nucleotide-diphossugar_trans"/>
</dbReference>
<evidence type="ECO:0000313" key="7">
    <source>
        <dbReference type="Proteomes" id="UP000660047"/>
    </source>
</evidence>
<dbReference type="AlphaFoldDB" id="A0AAI9K3H4"/>
<dbReference type="PANTHER" id="PTHR43179">
    <property type="entry name" value="RHAMNOSYLTRANSFERASE WBBL"/>
    <property type="match status" value="1"/>
</dbReference>
<reference evidence="6" key="1">
    <citation type="submission" date="2020-06" db="EMBL/GenBank/DDBJ databases">
        <title>Characterization of fructooligosaccharide metabolism and fructooligosaccharide-degrading enzymes in human commensal butyrate producers.</title>
        <authorList>
            <person name="Tanno H."/>
            <person name="Fujii T."/>
            <person name="Hirano K."/>
            <person name="Maeno S."/>
            <person name="Tonozuka T."/>
            <person name="Sakamoto M."/>
            <person name="Ohkuma M."/>
            <person name="Tochio T."/>
            <person name="Endo A."/>
        </authorList>
    </citation>
    <scope>NUCLEOTIDE SEQUENCE</scope>
    <source>
        <strain evidence="6">JCM 31265</strain>
    </source>
</reference>
<gene>
    <name evidence="6" type="ORF">COEU31_10160</name>
</gene>
<feature type="domain" description="Glycosyltransferase 2-like" evidence="5">
    <location>
        <begin position="15"/>
        <end position="128"/>
    </location>
</feature>
<comment type="similarity">
    <text evidence="2">Belongs to the glycosyltransferase 2 family.</text>
</comment>
<dbReference type="Pfam" id="PF00535">
    <property type="entry name" value="Glycos_transf_2"/>
    <property type="match status" value="1"/>
</dbReference>
<evidence type="ECO:0000256" key="2">
    <source>
        <dbReference type="ARBA" id="ARBA00006739"/>
    </source>
</evidence>
<keyword evidence="4" id="KW-0808">Transferase</keyword>
<dbReference type="Proteomes" id="UP000660047">
    <property type="component" value="Unassembled WGS sequence"/>
</dbReference>
<evidence type="ECO:0000256" key="1">
    <source>
        <dbReference type="ARBA" id="ARBA00004776"/>
    </source>
</evidence>
<dbReference type="InterPro" id="IPR001173">
    <property type="entry name" value="Glyco_trans_2-like"/>
</dbReference>
<dbReference type="RefSeq" id="WP_055223122.1">
    <property type="nucleotide sequence ID" value="NZ_BLYL01000004.1"/>
</dbReference>
<proteinExistence type="inferred from homology"/>